<feature type="coiled-coil region" evidence="8">
    <location>
        <begin position="370"/>
        <end position="397"/>
    </location>
</feature>
<dbReference type="Gene3D" id="3.30.450.20">
    <property type="entry name" value="PAS domain"/>
    <property type="match status" value="1"/>
</dbReference>
<dbReference type="SMART" id="SM00304">
    <property type="entry name" value="HAMP"/>
    <property type="match status" value="1"/>
</dbReference>
<dbReference type="InterPro" id="IPR050736">
    <property type="entry name" value="Sensor_HK_Regulatory"/>
</dbReference>
<dbReference type="PROSITE" id="PS50885">
    <property type="entry name" value="HAMP"/>
    <property type="match status" value="1"/>
</dbReference>
<dbReference type="InterPro" id="IPR003660">
    <property type="entry name" value="HAMP_dom"/>
</dbReference>
<evidence type="ECO:0000256" key="4">
    <source>
        <dbReference type="ARBA" id="ARBA00022553"/>
    </source>
</evidence>
<dbReference type="InterPro" id="IPR003594">
    <property type="entry name" value="HATPase_dom"/>
</dbReference>
<feature type="transmembrane region" description="Helical" evidence="9">
    <location>
        <begin position="305"/>
        <end position="324"/>
    </location>
</feature>
<evidence type="ECO:0000256" key="2">
    <source>
        <dbReference type="ARBA" id="ARBA00004370"/>
    </source>
</evidence>
<evidence type="ECO:0000313" key="13">
    <source>
        <dbReference type="Proteomes" id="UP001209229"/>
    </source>
</evidence>
<dbReference type="Pfam" id="PF02518">
    <property type="entry name" value="HATPase_c"/>
    <property type="match status" value="1"/>
</dbReference>
<dbReference type="Pfam" id="PF00672">
    <property type="entry name" value="HAMP"/>
    <property type="match status" value="1"/>
</dbReference>
<dbReference type="AlphaFoldDB" id="A0AAE3SDM5"/>
<dbReference type="SUPFAM" id="SSF158472">
    <property type="entry name" value="HAMP domain-like"/>
    <property type="match status" value="1"/>
</dbReference>
<dbReference type="GO" id="GO:0016020">
    <property type="term" value="C:membrane"/>
    <property type="evidence" value="ECO:0007669"/>
    <property type="project" value="UniProtKB-SubCell"/>
</dbReference>
<dbReference type="CDD" id="cd12912">
    <property type="entry name" value="PDC2_MCP_like"/>
    <property type="match status" value="1"/>
</dbReference>
<keyword evidence="9" id="KW-0472">Membrane</keyword>
<evidence type="ECO:0000256" key="5">
    <source>
        <dbReference type="ARBA" id="ARBA00022679"/>
    </source>
</evidence>
<dbReference type="SUPFAM" id="SSF47384">
    <property type="entry name" value="Homodimeric domain of signal transducing histidine kinase"/>
    <property type="match status" value="1"/>
</dbReference>
<dbReference type="PROSITE" id="PS50109">
    <property type="entry name" value="HIS_KIN"/>
    <property type="match status" value="1"/>
</dbReference>
<proteinExistence type="predicted"/>
<dbReference type="GO" id="GO:0005524">
    <property type="term" value="F:ATP binding"/>
    <property type="evidence" value="ECO:0007669"/>
    <property type="project" value="UniProtKB-KW"/>
</dbReference>
<dbReference type="EC" id="2.7.13.3" evidence="3"/>
<evidence type="ECO:0000259" key="10">
    <source>
        <dbReference type="PROSITE" id="PS50109"/>
    </source>
</evidence>
<feature type="transmembrane region" description="Helical" evidence="9">
    <location>
        <begin position="12"/>
        <end position="29"/>
    </location>
</feature>
<dbReference type="SMART" id="SM00387">
    <property type="entry name" value="HATPase_c"/>
    <property type="match status" value="1"/>
</dbReference>
<dbReference type="Gene3D" id="6.10.340.10">
    <property type="match status" value="1"/>
</dbReference>
<dbReference type="EMBL" id="JAPDPJ010000003">
    <property type="protein sequence ID" value="MCW3785400.1"/>
    <property type="molecule type" value="Genomic_DNA"/>
</dbReference>
<keyword evidence="5" id="KW-0808">Transferase</keyword>
<comment type="caution">
    <text evidence="12">The sequence shown here is derived from an EMBL/GenBank/DDBJ whole genome shotgun (WGS) entry which is preliminary data.</text>
</comment>
<dbReference type="InterPro" id="IPR005467">
    <property type="entry name" value="His_kinase_dom"/>
</dbReference>
<dbReference type="PANTHER" id="PTHR43711">
    <property type="entry name" value="TWO-COMPONENT HISTIDINE KINASE"/>
    <property type="match status" value="1"/>
</dbReference>
<dbReference type="InterPro" id="IPR036097">
    <property type="entry name" value="HisK_dim/P_sf"/>
</dbReference>
<feature type="domain" description="Histidine kinase" evidence="10">
    <location>
        <begin position="407"/>
        <end position="627"/>
    </location>
</feature>
<keyword evidence="9" id="KW-0812">Transmembrane</keyword>
<keyword evidence="13" id="KW-1185">Reference proteome</keyword>
<dbReference type="Gene3D" id="1.10.287.130">
    <property type="match status" value="1"/>
</dbReference>
<dbReference type="PRINTS" id="PR00344">
    <property type="entry name" value="BCTRLSENSOR"/>
</dbReference>
<dbReference type="Pfam" id="PF00512">
    <property type="entry name" value="HisKA"/>
    <property type="match status" value="1"/>
</dbReference>
<comment type="subcellular location">
    <subcellularLocation>
        <location evidence="2">Membrane</location>
    </subcellularLocation>
</comment>
<dbReference type="RefSeq" id="WP_301188972.1">
    <property type="nucleotide sequence ID" value="NZ_JAPDPJ010000003.1"/>
</dbReference>
<evidence type="ECO:0000256" key="6">
    <source>
        <dbReference type="ARBA" id="ARBA00022777"/>
    </source>
</evidence>
<dbReference type="CDD" id="cd00082">
    <property type="entry name" value="HisKA"/>
    <property type="match status" value="1"/>
</dbReference>
<sequence length="631" mass="72313">MTKIQTKTTGLFISIAVIAAVLVASLALLKSSHILKDDAVEKMLYQAQYQASTFEQELAQLRSITQSIEASLLTIYPEEGINENNINMVKKDLTKHMLMIGKKMEALSMWVVFNPELVPQDQNIDFYDKNRDGNFVKADPYNINNFDLESHTMKWWTDAITNGEVWTEPYYWEDWDMELISYSKAIYVDSVFIGCVGSDIDFTKKRAEWSGMSLYNSGYLVLINQNFHFILHPQYNNDDAIETIPGNVYNYLNDNVFKNKSGHINYDLFGVKKVMTFQNLTNGWALLAVVPLKEIYEPIYDTGNTLLIILVLVILISIGIAMFFSKTITSPIERLGKLFNEAKHGNLEVRCNLKTNDEIQKLGNQFNYFLQQMQTMIDQLKEKEINLTKAKEKAIESDKLKTAFLENLSHEIRTPLTGIVGYAELLNTDGFSKIEKAEFLSTIQQNNDNLLQFVEDVITFSKLERGILHPKNNEYNLDQLFIKIHQNLTPPFDSKNENITFKTILPPSQTNICINTDYDLVIKSLKILLDNAYKFTIKGEIIMECFIKSNKWGFEIKDTGIGIPKEFHKLIFKKFYKYSSDKTKIYRGVGMGLAIVAEIVKIFNGSITVHSEKDKGSNFIIEFNIPADSDC</sequence>
<organism evidence="12 13">
    <name type="scientific">Plebeiibacterium sediminum</name>
    <dbReference type="NCBI Taxonomy" id="2992112"/>
    <lineage>
        <taxon>Bacteria</taxon>
        <taxon>Pseudomonadati</taxon>
        <taxon>Bacteroidota</taxon>
        <taxon>Bacteroidia</taxon>
        <taxon>Marinilabiliales</taxon>
        <taxon>Marinilabiliaceae</taxon>
        <taxon>Plebeiibacterium</taxon>
    </lineage>
</organism>
<evidence type="ECO:0000256" key="8">
    <source>
        <dbReference type="SAM" id="Coils"/>
    </source>
</evidence>
<name>A0AAE3SDM5_9BACT</name>
<evidence type="ECO:0000256" key="9">
    <source>
        <dbReference type="SAM" id="Phobius"/>
    </source>
</evidence>
<dbReference type="SUPFAM" id="SSF55874">
    <property type="entry name" value="ATPase domain of HSP90 chaperone/DNA topoisomerase II/histidine kinase"/>
    <property type="match status" value="1"/>
</dbReference>
<dbReference type="Gene3D" id="3.30.565.10">
    <property type="entry name" value="Histidine kinase-like ATPase, C-terminal domain"/>
    <property type="match status" value="1"/>
</dbReference>
<keyword evidence="12" id="KW-0067">ATP-binding</keyword>
<dbReference type="PANTHER" id="PTHR43711:SF26">
    <property type="entry name" value="SENSOR HISTIDINE KINASE RCSC"/>
    <property type="match status" value="1"/>
</dbReference>
<evidence type="ECO:0000256" key="7">
    <source>
        <dbReference type="ARBA" id="ARBA00023012"/>
    </source>
</evidence>
<dbReference type="InterPro" id="IPR036890">
    <property type="entry name" value="HATPase_C_sf"/>
</dbReference>
<protein>
    <recommendedName>
        <fullName evidence="3">histidine kinase</fullName>
        <ecNumber evidence="3">2.7.13.3</ecNumber>
    </recommendedName>
</protein>
<gene>
    <name evidence="12" type="ORF">OM075_02920</name>
</gene>
<keyword evidence="4" id="KW-0597">Phosphoprotein</keyword>
<keyword evidence="12" id="KW-0547">Nucleotide-binding</keyword>
<dbReference type="CDD" id="cd12913">
    <property type="entry name" value="PDC1_MCP_like"/>
    <property type="match status" value="1"/>
</dbReference>
<keyword evidence="6" id="KW-0418">Kinase</keyword>
<dbReference type="SMART" id="SM00388">
    <property type="entry name" value="HisKA"/>
    <property type="match status" value="1"/>
</dbReference>
<evidence type="ECO:0000256" key="1">
    <source>
        <dbReference type="ARBA" id="ARBA00000085"/>
    </source>
</evidence>
<feature type="domain" description="HAMP" evidence="11">
    <location>
        <begin position="326"/>
        <end position="378"/>
    </location>
</feature>
<keyword evidence="8" id="KW-0175">Coiled coil</keyword>
<dbReference type="GO" id="GO:0000155">
    <property type="term" value="F:phosphorelay sensor kinase activity"/>
    <property type="evidence" value="ECO:0007669"/>
    <property type="project" value="InterPro"/>
</dbReference>
<keyword evidence="7" id="KW-0902">Two-component regulatory system</keyword>
<reference evidence="12" key="1">
    <citation type="submission" date="2022-10" db="EMBL/GenBank/DDBJ databases">
        <authorList>
            <person name="Yu W.X."/>
        </authorList>
    </citation>
    <scope>NUCLEOTIDE SEQUENCE</scope>
    <source>
        <strain evidence="12">AAT</strain>
    </source>
</reference>
<dbReference type="Proteomes" id="UP001209229">
    <property type="component" value="Unassembled WGS sequence"/>
</dbReference>
<evidence type="ECO:0000313" key="12">
    <source>
        <dbReference type="EMBL" id="MCW3785400.1"/>
    </source>
</evidence>
<comment type="catalytic activity">
    <reaction evidence="1">
        <text>ATP + protein L-histidine = ADP + protein N-phospho-L-histidine.</text>
        <dbReference type="EC" id="2.7.13.3"/>
    </reaction>
</comment>
<dbReference type="InterPro" id="IPR004358">
    <property type="entry name" value="Sig_transdc_His_kin-like_C"/>
</dbReference>
<accession>A0AAE3SDM5</accession>
<keyword evidence="9" id="KW-1133">Transmembrane helix</keyword>
<dbReference type="InterPro" id="IPR003661">
    <property type="entry name" value="HisK_dim/P_dom"/>
</dbReference>
<evidence type="ECO:0000259" key="11">
    <source>
        <dbReference type="PROSITE" id="PS50885"/>
    </source>
</evidence>
<dbReference type="Pfam" id="PF22673">
    <property type="entry name" value="MCP-like_PDC_1"/>
    <property type="match status" value="1"/>
</dbReference>
<dbReference type="CDD" id="cd06225">
    <property type="entry name" value="HAMP"/>
    <property type="match status" value="1"/>
</dbReference>
<evidence type="ECO:0000256" key="3">
    <source>
        <dbReference type="ARBA" id="ARBA00012438"/>
    </source>
</evidence>